<dbReference type="GO" id="GO:0009279">
    <property type="term" value="C:cell outer membrane"/>
    <property type="evidence" value="ECO:0007669"/>
    <property type="project" value="UniProtKB-SubCell"/>
</dbReference>
<evidence type="ECO:0000313" key="12">
    <source>
        <dbReference type="Proteomes" id="UP000031623"/>
    </source>
</evidence>
<dbReference type="Gene3D" id="3.10.20.310">
    <property type="entry name" value="membrane protein fhac"/>
    <property type="match status" value="1"/>
</dbReference>
<reference evidence="11 12" key="1">
    <citation type="journal article" date="2014" name="ISME J.">
        <title>Ecophysiology of Thioploca ingrica as revealed by the complete genome sequence supplemented with proteomic evidence.</title>
        <authorList>
            <person name="Kojima H."/>
            <person name="Ogura Y."/>
            <person name="Yamamoto N."/>
            <person name="Togashi T."/>
            <person name="Mori H."/>
            <person name="Watanabe T."/>
            <person name="Nemoto F."/>
            <person name="Kurokawa K."/>
            <person name="Hayashi T."/>
            <person name="Fukui M."/>
        </authorList>
    </citation>
    <scope>NUCLEOTIDE SEQUENCE [LARGE SCALE GENOMIC DNA]</scope>
</reference>
<keyword evidence="12" id="KW-1185">Reference proteome</keyword>
<evidence type="ECO:0000256" key="7">
    <source>
        <dbReference type="ARBA" id="ARBA00023136"/>
    </source>
</evidence>
<dbReference type="InterPro" id="IPR005565">
    <property type="entry name" value="Hemolysn_activator_HlyB_C"/>
</dbReference>
<evidence type="ECO:0000256" key="4">
    <source>
        <dbReference type="ARBA" id="ARBA00022452"/>
    </source>
</evidence>
<dbReference type="GO" id="GO:0046819">
    <property type="term" value="P:protein secretion by the type V secretion system"/>
    <property type="evidence" value="ECO:0007669"/>
    <property type="project" value="TreeGrafter"/>
</dbReference>
<dbReference type="AlphaFoldDB" id="A0A090AAA4"/>
<dbReference type="Gene3D" id="2.40.160.50">
    <property type="entry name" value="membrane protein fhac: a member of the omp85/tpsb transporter family"/>
    <property type="match status" value="1"/>
</dbReference>
<evidence type="ECO:0000256" key="9">
    <source>
        <dbReference type="SAM" id="MobiDB-lite"/>
    </source>
</evidence>
<dbReference type="KEGG" id="tig:THII_0071"/>
<dbReference type="GO" id="GO:0098046">
    <property type="term" value="C:type V protein secretion system complex"/>
    <property type="evidence" value="ECO:0007669"/>
    <property type="project" value="TreeGrafter"/>
</dbReference>
<feature type="region of interest" description="Disordered" evidence="9">
    <location>
        <begin position="36"/>
        <end position="63"/>
    </location>
</feature>
<evidence type="ECO:0000256" key="6">
    <source>
        <dbReference type="ARBA" id="ARBA00022927"/>
    </source>
</evidence>
<protein>
    <submittedName>
        <fullName evidence="11">Hemolysin activation/secretion protein</fullName>
    </submittedName>
</protein>
<keyword evidence="3" id="KW-0813">Transport</keyword>
<comment type="similarity">
    <text evidence="2">Belongs to the TPS (TC 1.B.20) family.</text>
</comment>
<proteinExistence type="inferred from homology"/>
<comment type="subcellular location">
    <subcellularLocation>
        <location evidence="1">Cell outer membrane</location>
    </subcellularLocation>
</comment>
<evidence type="ECO:0000313" key="11">
    <source>
        <dbReference type="EMBL" id="BAP54368.1"/>
    </source>
</evidence>
<keyword evidence="6" id="KW-0653">Protein transport</keyword>
<dbReference type="PANTHER" id="PTHR34597">
    <property type="entry name" value="SLR1661 PROTEIN"/>
    <property type="match status" value="1"/>
</dbReference>
<dbReference type="PANTHER" id="PTHR34597:SF3">
    <property type="entry name" value="OUTER MEMBRANE TRANSPORTER CDIB"/>
    <property type="match status" value="1"/>
</dbReference>
<evidence type="ECO:0000256" key="1">
    <source>
        <dbReference type="ARBA" id="ARBA00004442"/>
    </source>
</evidence>
<keyword evidence="8" id="KW-0998">Cell outer membrane</keyword>
<name>A0A090AAA4_9GAMM</name>
<dbReference type="Pfam" id="PF08479">
    <property type="entry name" value="POTRA_2"/>
    <property type="match status" value="1"/>
</dbReference>
<dbReference type="STRING" id="40754.THII_0071"/>
<sequence>MENQILSNQYQRKTTYFIMVLLLSLLNGQLLAQAKSEEPGTQAEPTNAISITDDSPTPTPLPTLPNIRQEEQTLSSVASIFVKRFQFEGNQVVSTQQLSQLLESYQNRELSAEQLQAAKNQITQYYINHKFINSGAIIPDQKVADGIITIKIIEGKLSEVEVSGNKRVRTAYIQQRLVDKPGVPLNLDVLQERLQLLQQNPLFERINAELGPGLSLGEGILRIDVEESRPYHFQFNFNNYRSPSVGAYRGEIVGWHHNVTGWGDTFYARYGYGFQRGLKDYNFKYNLPINHYDTTLAFHLEHSDAKVVEAPFDRIDIESEADTYALSLTQPLLKKPNKSLELGLKLEKRKSETSVLDNPFSFPEGGKEGKSNLSVIRFSQDWLNRSRTEVIAARSSFNFGIDAFNATVDNSPDSRFFTWLGQFQYVRRLDFLHNPLLQASQVLFRVDLQKANEGVLSLEKFSVGGATTVRGYRENQMTRDNGLISSLEWRLPLPFLQWRLPKLSKNPEDGIPQLATFIDYGRAWNESSEIPDDPKDIYSIGLGLHWSPSQYINTELYWGHALRDIPEPTDKDLQDDGIHFELSLLY</sequence>
<accession>A0A090AAA4</accession>
<evidence type="ECO:0000256" key="3">
    <source>
        <dbReference type="ARBA" id="ARBA00022448"/>
    </source>
</evidence>
<dbReference type="InterPro" id="IPR013686">
    <property type="entry name" value="Polypept-transport_assoc_ShlB"/>
</dbReference>
<dbReference type="GO" id="GO:0008320">
    <property type="term" value="F:protein transmembrane transporter activity"/>
    <property type="evidence" value="ECO:0007669"/>
    <property type="project" value="TreeGrafter"/>
</dbReference>
<evidence type="ECO:0000256" key="2">
    <source>
        <dbReference type="ARBA" id="ARBA00009055"/>
    </source>
</evidence>
<dbReference type="PROSITE" id="PS51779">
    <property type="entry name" value="POTRA"/>
    <property type="match status" value="1"/>
</dbReference>
<gene>
    <name evidence="11" type="ORF">THII_0071</name>
</gene>
<keyword evidence="5" id="KW-0812">Transmembrane</keyword>
<dbReference type="HOGENOM" id="CLU_021521_0_1_6"/>
<feature type="domain" description="POTRA" evidence="10">
    <location>
        <begin position="80"/>
        <end position="155"/>
    </location>
</feature>
<dbReference type="OrthoDB" id="290122at2"/>
<organism evidence="11 12">
    <name type="scientific">Thioploca ingrica</name>
    <dbReference type="NCBI Taxonomy" id="40754"/>
    <lineage>
        <taxon>Bacteria</taxon>
        <taxon>Pseudomonadati</taxon>
        <taxon>Pseudomonadota</taxon>
        <taxon>Gammaproteobacteria</taxon>
        <taxon>Thiotrichales</taxon>
        <taxon>Thiotrichaceae</taxon>
        <taxon>Thioploca</taxon>
    </lineage>
</organism>
<evidence type="ECO:0000259" key="10">
    <source>
        <dbReference type="PROSITE" id="PS51779"/>
    </source>
</evidence>
<dbReference type="Pfam" id="PF03865">
    <property type="entry name" value="ShlB"/>
    <property type="match status" value="1"/>
</dbReference>
<evidence type="ECO:0000256" key="5">
    <source>
        <dbReference type="ARBA" id="ARBA00022692"/>
    </source>
</evidence>
<dbReference type="EMBL" id="AP014633">
    <property type="protein sequence ID" value="BAP54368.1"/>
    <property type="molecule type" value="Genomic_DNA"/>
</dbReference>
<dbReference type="Proteomes" id="UP000031623">
    <property type="component" value="Chromosome"/>
</dbReference>
<dbReference type="InterPro" id="IPR051544">
    <property type="entry name" value="TPS_OM_transporter"/>
</dbReference>
<keyword evidence="7" id="KW-0472">Membrane</keyword>
<dbReference type="InterPro" id="IPR034746">
    <property type="entry name" value="POTRA"/>
</dbReference>
<keyword evidence="4" id="KW-1134">Transmembrane beta strand</keyword>
<evidence type="ECO:0000256" key="8">
    <source>
        <dbReference type="ARBA" id="ARBA00023237"/>
    </source>
</evidence>